<dbReference type="PANTHER" id="PTHR43677">
    <property type="entry name" value="SHORT-CHAIN DEHYDROGENASE/REDUCTASE"/>
    <property type="match status" value="1"/>
</dbReference>
<dbReference type="KEGG" id="cik:H0194_07995"/>
<organism evidence="2 3">
    <name type="scientific">Corynebacterium incognita</name>
    <dbReference type="NCBI Taxonomy" id="2754725"/>
    <lineage>
        <taxon>Bacteria</taxon>
        <taxon>Bacillati</taxon>
        <taxon>Actinomycetota</taxon>
        <taxon>Actinomycetes</taxon>
        <taxon>Mycobacteriales</taxon>
        <taxon>Corynebacteriaceae</taxon>
        <taxon>Corynebacterium</taxon>
    </lineage>
</organism>
<protein>
    <submittedName>
        <fullName evidence="2">Zinc-binding dehydrogenase</fullName>
    </submittedName>
</protein>
<evidence type="ECO:0000313" key="3">
    <source>
        <dbReference type="Proteomes" id="UP000515743"/>
    </source>
</evidence>
<dbReference type="Gene3D" id="3.90.180.10">
    <property type="entry name" value="Medium-chain alcohol dehydrogenases, catalytic domain"/>
    <property type="match status" value="1"/>
</dbReference>
<reference evidence="2 3" key="1">
    <citation type="submission" date="2020-07" db="EMBL/GenBank/DDBJ databases">
        <title>Complete genome and description of Corynebacterium incognita strain Marseille-Q3630 sp. nov.</title>
        <authorList>
            <person name="Boxberger M."/>
        </authorList>
    </citation>
    <scope>NUCLEOTIDE SEQUENCE [LARGE SCALE GENOMIC DNA]</scope>
    <source>
        <strain evidence="2 3">Marseille-Q3630</strain>
    </source>
</reference>
<dbReference type="SMART" id="SM00829">
    <property type="entry name" value="PKS_ER"/>
    <property type="match status" value="1"/>
</dbReference>
<dbReference type="GO" id="GO:0016491">
    <property type="term" value="F:oxidoreductase activity"/>
    <property type="evidence" value="ECO:0007669"/>
    <property type="project" value="InterPro"/>
</dbReference>
<dbReference type="Pfam" id="PF08240">
    <property type="entry name" value="ADH_N"/>
    <property type="match status" value="1"/>
</dbReference>
<dbReference type="SUPFAM" id="SSF51735">
    <property type="entry name" value="NAD(P)-binding Rossmann-fold domains"/>
    <property type="match status" value="1"/>
</dbReference>
<name>A0A7G7CN51_9CORY</name>
<dbReference type="EMBL" id="CP059404">
    <property type="protein sequence ID" value="QNE89017.1"/>
    <property type="molecule type" value="Genomic_DNA"/>
</dbReference>
<dbReference type="InterPro" id="IPR013149">
    <property type="entry name" value="ADH-like_C"/>
</dbReference>
<dbReference type="RefSeq" id="WP_185175403.1">
    <property type="nucleotide sequence ID" value="NZ_CP059404.1"/>
</dbReference>
<dbReference type="InterPro" id="IPR051397">
    <property type="entry name" value="Zn-ADH-like_protein"/>
</dbReference>
<keyword evidence="3" id="KW-1185">Reference proteome</keyword>
<dbReference type="AlphaFoldDB" id="A0A7G7CN51"/>
<dbReference type="InterPro" id="IPR011032">
    <property type="entry name" value="GroES-like_sf"/>
</dbReference>
<accession>A0A7G7CN51</accession>
<proteinExistence type="predicted"/>
<gene>
    <name evidence="2" type="ORF">H0194_07995</name>
</gene>
<dbReference type="PANTHER" id="PTHR43677:SF4">
    <property type="entry name" value="QUINONE OXIDOREDUCTASE-LIKE PROTEIN 2"/>
    <property type="match status" value="1"/>
</dbReference>
<sequence length="318" mass="33547">MKQWVANKFGEPAEVLTLRDANLPSAGPGEAVVRVLTASLALPDLMMVKGNYPMVAQPPVVPGQEVVGIVEEAGEGFPHAVGTRVVGGSHFDRGFGGFGEYSLMPAWSAFEVLDELTDEQAVGFVGSYHLAHIGLFHRAHLKEGETVLVLGGAGRTGSAAIQVAKAMGVTVIATARSEESADFCVQQGADFVVSRADELPEGVSIDVIYDTVGATVYKDFAGLFNRGARLLLVGFASGTDTVLDTHDLLMRDYSAVGVLSTFRTASEQESSLAALSQMLKDGVIDPPVAGVWDFADVPRAMQVRSAKAHGQSVIRVST</sequence>
<evidence type="ECO:0000313" key="2">
    <source>
        <dbReference type="EMBL" id="QNE89017.1"/>
    </source>
</evidence>
<dbReference type="Proteomes" id="UP000515743">
    <property type="component" value="Chromosome"/>
</dbReference>
<feature type="domain" description="Enoyl reductase (ER)" evidence="1">
    <location>
        <begin position="11"/>
        <end position="314"/>
    </location>
</feature>
<dbReference type="InterPro" id="IPR036291">
    <property type="entry name" value="NAD(P)-bd_dom_sf"/>
</dbReference>
<dbReference type="Gene3D" id="3.40.50.720">
    <property type="entry name" value="NAD(P)-binding Rossmann-like Domain"/>
    <property type="match status" value="1"/>
</dbReference>
<dbReference type="SUPFAM" id="SSF50129">
    <property type="entry name" value="GroES-like"/>
    <property type="match status" value="1"/>
</dbReference>
<dbReference type="InterPro" id="IPR020843">
    <property type="entry name" value="ER"/>
</dbReference>
<evidence type="ECO:0000259" key="1">
    <source>
        <dbReference type="SMART" id="SM00829"/>
    </source>
</evidence>
<dbReference type="Pfam" id="PF00107">
    <property type="entry name" value="ADH_zinc_N"/>
    <property type="match status" value="1"/>
</dbReference>
<dbReference type="InterPro" id="IPR013154">
    <property type="entry name" value="ADH-like_N"/>
</dbReference>